<evidence type="ECO:0000256" key="2">
    <source>
        <dbReference type="ARBA" id="ARBA00010323"/>
    </source>
</evidence>
<organism evidence="8 9">
    <name type="scientific">Bacteriovorax stolpii</name>
    <name type="common">Bdellovibrio stolpii</name>
    <dbReference type="NCBI Taxonomy" id="960"/>
    <lineage>
        <taxon>Bacteria</taxon>
        <taxon>Pseudomonadati</taxon>
        <taxon>Bdellovibrionota</taxon>
        <taxon>Bacteriovoracia</taxon>
        <taxon>Bacteriovoracales</taxon>
        <taxon>Bacteriovoracaceae</taxon>
        <taxon>Bacteriovorax</taxon>
    </lineage>
</organism>
<keyword evidence="3 7" id="KW-1003">Cell membrane</keyword>
<dbReference type="Proteomes" id="UP000235584">
    <property type="component" value="Chromosome"/>
</dbReference>
<dbReference type="PIRSF" id="PIRSF016636">
    <property type="entry name" value="AlgI_DltB"/>
    <property type="match status" value="1"/>
</dbReference>
<dbReference type="GO" id="GO:0042121">
    <property type="term" value="P:alginic acid biosynthetic process"/>
    <property type="evidence" value="ECO:0007669"/>
    <property type="project" value="InterPro"/>
</dbReference>
<dbReference type="Pfam" id="PF03062">
    <property type="entry name" value="MBOAT"/>
    <property type="match status" value="1"/>
</dbReference>
<protein>
    <submittedName>
        <fullName evidence="8">Uncharacterized protein</fullName>
    </submittedName>
</protein>
<dbReference type="PIRSF" id="PIRSF500217">
    <property type="entry name" value="AlgI"/>
    <property type="match status" value="1"/>
</dbReference>
<evidence type="ECO:0000256" key="5">
    <source>
        <dbReference type="ARBA" id="ARBA00022989"/>
    </source>
</evidence>
<evidence type="ECO:0000256" key="3">
    <source>
        <dbReference type="ARBA" id="ARBA00022475"/>
    </source>
</evidence>
<evidence type="ECO:0000256" key="6">
    <source>
        <dbReference type="ARBA" id="ARBA00023136"/>
    </source>
</evidence>
<dbReference type="RefSeq" id="WP_102245366.1">
    <property type="nucleotide sequence ID" value="NZ_CP030035.1"/>
</dbReference>
<dbReference type="PANTHER" id="PTHR13285:SF18">
    <property type="entry name" value="PROTEIN-CYSTEINE N-PALMITOYLTRANSFERASE RASP"/>
    <property type="match status" value="1"/>
</dbReference>
<dbReference type="OrthoDB" id="5289090at2"/>
<dbReference type="GO" id="GO:0005886">
    <property type="term" value="C:plasma membrane"/>
    <property type="evidence" value="ECO:0007669"/>
    <property type="project" value="UniProtKB-SubCell"/>
</dbReference>
<gene>
    <name evidence="8" type="ORF">C0V70_18600</name>
</gene>
<evidence type="ECO:0000256" key="7">
    <source>
        <dbReference type="PIRNR" id="PIRNR016636"/>
    </source>
</evidence>
<evidence type="ECO:0000313" key="9">
    <source>
        <dbReference type="Proteomes" id="UP000235584"/>
    </source>
</evidence>
<comment type="subcellular location">
    <subcellularLocation>
        <location evidence="1">Cell membrane</location>
        <topology evidence="1">Multi-pass membrane protein</topology>
    </subcellularLocation>
</comment>
<dbReference type="InterPro" id="IPR028362">
    <property type="entry name" value="AlgI"/>
</dbReference>
<evidence type="ECO:0000313" key="8">
    <source>
        <dbReference type="EMBL" id="AUO00079.1"/>
    </source>
</evidence>
<dbReference type="EMBL" id="CP025704">
    <property type="protein sequence ID" value="AUO00079.1"/>
    <property type="molecule type" value="Genomic_DNA"/>
</dbReference>
<keyword evidence="5" id="KW-1133">Transmembrane helix</keyword>
<dbReference type="InterPro" id="IPR051085">
    <property type="entry name" value="MB_O-acyltransferase"/>
</dbReference>
<reference evidence="8 9" key="1">
    <citation type="submission" date="2018-01" db="EMBL/GenBank/DDBJ databases">
        <title>Complete genome sequence of Bacteriovorax stolpii DSM12778.</title>
        <authorList>
            <person name="Tang B."/>
            <person name="Chang J."/>
        </authorList>
    </citation>
    <scope>NUCLEOTIDE SEQUENCE [LARGE SCALE GENOMIC DNA]</scope>
    <source>
        <strain evidence="8 9">DSM 12778</strain>
    </source>
</reference>
<keyword evidence="9" id="KW-1185">Reference proteome</keyword>
<proteinExistence type="inferred from homology"/>
<dbReference type="PANTHER" id="PTHR13285">
    <property type="entry name" value="ACYLTRANSFERASE"/>
    <property type="match status" value="1"/>
</dbReference>
<dbReference type="AlphaFoldDB" id="A0A2K9NX35"/>
<dbReference type="InterPro" id="IPR004299">
    <property type="entry name" value="MBOAT_fam"/>
</dbReference>
<comment type="similarity">
    <text evidence="2 7">Belongs to the membrane-bound acyltransferase family.</text>
</comment>
<keyword evidence="7" id="KW-0012">Acyltransferase</keyword>
<sequence length="469" mass="55269">MAITFANIFFLAVIFVLFYSKKDEVFRIRVLLYGSLLFYFYYEPFLTPLMGVITLVSYLAGNALAAFPKYKKSILWVFLLSLLCLYYPFKYNGTFAIIMNDIFHFKGLRWLYLPLGLSFYSYKTMTYIFDIYYERSLPQKSIEKYVLFISYFPQIFCGPIMGAEEFFKQLKFDQDYHHDNVFHGLRTIIIGLFKKLVLANNLILLIQPAYFTPSQASGLEWILICVLTRFYVYYDFSGYSDISNGVSLLFGIKVKKNFDLPFVSKSIGEFWRRWHISLAAWIRDYVYYPLVSKFSSYAGIYISLIISFVCLGLWHGDHINYILYGFINGVAVAASTYFMKKNRLAPPAPKWKMIMSRFGLYFFLIFMPSFLLLSPDSATFFEIVKAFLKTETWFATDYISGLNILSIVFWVIPLFMIFEYVLVFYGEKLRLRFEEVSKPQRLIWLVFGIFVTFSLLSPQINYRFLYQGF</sequence>
<dbReference type="KEGG" id="bsto:C0V70_18600"/>
<evidence type="ECO:0000256" key="4">
    <source>
        <dbReference type="ARBA" id="ARBA00022692"/>
    </source>
</evidence>
<keyword evidence="4" id="KW-0812">Transmembrane</keyword>
<dbReference type="GO" id="GO:0016746">
    <property type="term" value="F:acyltransferase activity"/>
    <property type="evidence" value="ECO:0007669"/>
    <property type="project" value="UniProtKB-KW"/>
</dbReference>
<evidence type="ECO:0000256" key="1">
    <source>
        <dbReference type="ARBA" id="ARBA00004651"/>
    </source>
</evidence>
<keyword evidence="6 7" id="KW-0472">Membrane</keyword>
<name>A0A2K9NX35_BACTC</name>
<accession>A0A2K9NX35</accession>
<keyword evidence="7" id="KW-0808">Transferase</keyword>
<dbReference type="InterPro" id="IPR024194">
    <property type="entry name" value="Ac/AlaTfrase_AlgI/DltB"/>
</dbReference>